<evidence type="ECO:0000256" key="4">
    <source>
        <dbReference type="ARBA" id="ARBA00022989"/>
    </source>
</evidence>
<feature type="transmembrane region" description="Helical" evidence="6">
    <location>
        <begin position="400"/>
        <end position="421"/>
    </location>
</feature>
<evidence type="ECO:0000259" key="7">
    <source>
        <dbReference type="PROSITE" id="PS50850"/>
    </source>
</evidence>
<dbReference type="GO" id="GO:0055085">
    <property type="term" value="P:transmembrane transport"/>
    <property type="evidence" value="ECO:0000318"/>
    <property type="project" value="GO_Central"/>
</dbReference>
<keyword evidence="4 6" id="KW-1133">Transmembrane helix</keyword>
<evidence type="ECO:0000256" key="2">
    <source>
        <dbReference type="ARBA" id="ARBA00022448"/>
    </source>
</evidence>
<dbReference type="GO" id="GO:0015802">
    <property type="term" value="P:basic amino acid transport"/>
    <property type="evidence" value="ECO:0000318"/>
    <property type="project" value="GO_Central"/>
</dbReference>
<feature type="transmembrane region" description="Helical" evidence="6">
    <location>
        <begin position="330"/>
        <end position="349"/>
    </location>
</feature>
<organism evidence="8 9">
    <name type="scientific">Emericella nidulans (strain FGSC A4 / ATCC 38163 / CBS 112.46 / NRRL 194 / M139)</name>
    <name type="common">Aspergillus nidulans</name>
    <dbReference type="NCBI Taxonomy" id="227321"/>
    <lineage>
        <taxon>Eukaryota</taxon>
        <taxon>Fungi</taxon>
        <taxon>Dikarya</taxon>
        <taxon>Ascomycota</taxon>
        <taxon>Pezizomycotina</taxon>
        <taxon>Eurotiomycetes</taxon>
        <taxon>Eurotiomycetidae</taxon>
        <taxon>Eurotiales</taxon>
        <taxon>Aspergillaceae</taxon>
        <taxon>Aspergillus</taxon>
        <taxon>Aspergillus subgen. Nidulantes</taxon>
    </lineage>
</organism>
<dbReference type="SUPFAM" id="SSF103473">
    <property type="entry name" value="MFS general substrate transporter"/>
    <property type="match status" value="1"/>
</dbReference>
<dbReference type="OrthoDB" id="3437016at2759"/>
<accession>C8VPC3</accession>
<feature type="transmembrane region" description="Helical" evidence="6">
    <location>
        <begin position="232"/>
        <end position="252"/>
    </location>
</feature>
<feature type="transmembrane region" description="Helical" evidence="6">
    <location>
        <begin position="361"/>
        <end position="380"/>
    </location>
</feature>
<evidence type="ECO:0000256" key="6">
    <source>
        <dbReference type="SAM" id="Phobius"/>
    </source>
</evidence>
<dbReference type="AlphaFoldDB" id="Q5BCG4"/>
<dbReference type="GO" id="GO:0015174">
    <property type="term" value="F:basic amino acid transmembrane transporter activity"/>
    <property type="evidence" value="ECO:0000318"/>
    <property type="project" value="GO_Central"/>
</dbReference>
<evidence type="ECO:0000256" key="1">
    <source>
        <dbReference type="ARBA" id="ARBA00004127"/>
    </source>
</evidence>
<dbReference type="PROSITE" id="PS50850">
    <property type="entry name" value="MFS"/>
    <property type="match status" value="1"/>
</dbReference>
<dbReference type="RefSeq" id="XP_659370.1">
    <property type="nucleotide sequence ID" value="XM_654278.1"/>
</dbReference>
<dbReference type="eggNOG" id="KOG0254">
    <property type="taxonomic scope" value="Eukaryota"/>
</dbReference>
<feature type="transmembrane region" description="Helical" evidence="6">
    <location>
        <begin position="599"/>
        <end position="621"/>
    </location>
</feature>
<dbReference type="InterPro" id="IPR036259">
    <property type="entry name" value="MFS_trans_sf"/>
</dbReference>
<dbReference type="GO" id="GO:0012505">
    <property type="term" value="C:endomembrane system"/>
    <property type="evidence" value="ECO:0007669"/>
    <property type="project" value="UniProtKB-SubCell"/>
</dbReference>
<keyword evidence="3 6" id="KW-0812">Transmembrane</keyword>
<protein>
    <submittedName>
        <fullName evidence="8">MFS multidrug efflux transporter (Eurofung)</fullName>
    </submittedName>
</protein>
<feature type="transmembrane region" description="Helical" evidence="6">
    <location>
        <begin position="139"/>
        <end position="164"/>
    </location>
</feature>
<name>Q5BCG4_EMENI</name>
<keyword evidence="5 6" id="KW-0472">Membrane</keyword>
<keyword evidence="9" id="KW-1185">Reference proteome</keyword>
<dbReference type="GeneID" id="2875184"/>
<feature type="transmembrane region" description="Helical" evidence="6">
    <location>
        <begin position="496"/>
        <end position="519"/>
    </location>
</feature>
<accession>Q5BCG4</accession>
<dbReference type="InterPro" id="IPR020846">
    <property type="entry name" value="MFS_dom"/>
</dbReference>
<dbReference type="InParanoid" id="Q5BCG4"/>
<reference evidence="9" key="2">
    <citation type="journal article" date="2009" name="Fungal Genet. Biol.">
        <title>The 2008 update of the Aspergillus nidulans genome annotation: a community effort.</title>
        <authorList>
            <person name="Wortman J.R."/>
            <person name="Gilsenan J.M."/>
            <person name="Joardar V."/>
            <person name="Deegan J."/>
            <person name="Clutterbuck J."/>
            <person name="Andersen M.R."/>
            <person name="Archer D."/>
            <person name="Bencina M."/>
            <person name="Braus G."/>
            <person name="Coutinho P."/>
            <person name="von Dohren H."/>
            <person name="Doonan J."/>
            <person name="Driessen A.J."/>
            <person name="Durek P."/>
            <person name="Espeso E."/>
            <person name="Fekete E."/>
            <person name="Flipphi M."/>
            <person name="Estrada C.G."/>
            <person name="Geysens S."/>
            <person name="Goldman G."/>
            <person name="de Groot P.W."/>
            <person name="Hansen K."/>
            <person name="Harris S.D."/>
            <person name="Heinekamp T."/>
            <person name="Helmstaedt K."/>
            <person name="Henrissat B."/>
            <person name="Hofmann G."/>
            <person name="Homan T."/>
            <person name="Horio T."/>
            <person name="Horiuchi H."/>
            <person name="James S."/>
            <person name="Jones M."/>
            <person name="Karaffa L."/>
            <person name="Karanyi Z."/>
            <person name="Kato M."/>
            <person name="Keller N."/>
            <person name="Kelly D.E."/>
            <person name="Kiel J.A."/>
            <person name="Kim J.M."/>
            <person name="van der Klei I.J."/>
            <person name="Klis F.M."/>
            <person name="Kovalchuk A."/>
            <person name="Krasevec N."/>
            <person name="Kubicek C.P."/>
            <person name="Liu B."/>
            <person name="Maccabe A."/>
            <person name="Meyer V."/>
            <person name="Mirabito P."/>
            <person name="Miskei M."/>
            <person name="Mos M."/>
            <person name="Mullins J."/>
            <person name="Nelson D.R."/>
            <person name="Nielsen J."/>
            <person name="Oakley B.R."/>
            <person name="Osmani S.A."/>
            <person name="Pakula T."/>
            <person name="Paszewski A."/>
            <person name="Paulsen I."/>
            <person name="Pilsyk S."/>
            <person name="Pocsi I."/>
            <person name="Punt P.J."/>
            <person name="Ram A.F."/>
            <person name="Ren Q."/>
            <person name="Robellet X."/>
            <person name="Robson G."/>
            <person name="Seiboth B."/>
            <person name="van Solingen P."/>
            <person name="Specht T."/>
            <person name="Sun J."/>
            <person name="Taheri-Talesh N."/>
            <person name="Takeshita N."/>
            <person name="Ussery D."/>
            <person name="vanKuyk P.A."/>
            <person name="Visser H."/>
            <person name="van de Vondervoort P.J."/>
            <person name="de Vries R.P."/>
            <person name="Walton J."/>
            <person name="Xiang X."/>
            <person name="Xiong Y."/>
            <person name="Zeng A.P."/>
            <person name="Brandt B.W."/>
            <person name="Cornell M.J."/>
            <person name="van den Hondel C.A."/>
            <person name="Visser J."/>
            <person name="Oliver S.G."/>
            <person name="Turner G."/>
        </authorList>
    </citation>
    <scope>GENOME REANNOTATION</scope>
    <source>
        <strain evidence="9">FGSC A4 / ATCC 38163 / CBS 112.46 / NRRL 194 / M139</strain>
    </source>
</reference>
<feature type="transmembrane region" description="Helical" evidence="6">
    <location>
        <begin position="264"/>
        <end position="287"/>
    </location>
</feature>
<feature type="transmembrane region" description="Helical" evidence="6">
    <location>
        <begin position="293"/>
        <end position="318"/>
    </location>
</feature>
<evidence type="ECO:0000313" key="9">
    <source>
        <dbReference type="Proteomes" id="UP000000560"/>
    </source>
</evidence>
<evidence type="ECO:0000256" key="3">
    <source>
        <dbReference type="ARBA" id="ARBA00022692"/>
    </source>
</evidence>
<dbReference type="InterPro" id="IPR011701">
    <property type="entry name" value="MFS"/>
</dbReference>
<reference evidence="9" key="1">
    <citation type="journal article" date="2005" name="Nature">
        <title>Sequencing of Aspergillus nidulans and comparative analysis with A. fumigatus and A. oryzae.</title>
        <authorList>
            <person name="Galagan J.E."/>
            <person name="Calvo S.E."/>
            <person name="Cuomo C."/>
            <person name="Ma L.J."/>
            <person name="Wortman J.R."/>
            <person name="Batzoglou S."/>
            <person name="Lee S.I."/>
            <person name="Basturkmen M."/>
            <person name="Spevak C.C."/>
            <person name="Clutterbuck J."/>
            <person name="Kapitonov V."/>
            <person name="Jurka J."/>
            <person name="Scazzocchio C."/>
            <person name="Farman M."/>
            <person name="Butler J."/>
            <person name="Purcell S."/>
            <person name="Harris S."/>
            <person name="Braus G.H."/>
            <person name="Draht O."/>
            <person name="Busch S."/>
            <person name="D'Enfert C."/>
            <person name="Bouchier C."/>
            <person name="Goldman G.H."/>
            <person name="Bell-Pedersen D."/>
            <person name="Griffiths-Jones S."/>
            <person name="Doonan J.H."/>
            <person name="Yu J."/>
            <person name="Vienken K."/>
            <person name="Pain A."/>
            <person name="Freitag M."/>
            <person name="Selker E.U."/>
            <person name="Archer D.B."/>
            <person name="Penalva M.A."/>
            <person name="Oakley B.R."/>
            <person name="Momany M."/>
            <person name="Tanaka T."/>
            <person name="Kumagai T."/>
            <person name="Asai K."/>
            <person name="Machida M."/>
            <person name="Nierman W.C."/>
            <person name="Denning D.W."/>
            <person name="Caddick M."/>
            <person name="Hynes M."/>
            <person name="Paoletti M."/>
            <person name="Fischer R."/>
            <person name="Miller B."/>
            <person name="Dyer P."/>
            <person name="Sachs M.S."/>
            <person name="Osmani S.A."/>
            <person name="Birren B.W."/>
        </authorList>
    </citation>
    <scope>NUCLEOTIDE SEQUENCE [LARGE SCALE GENOMIC DNA]</scope>
    <source>
        <strain evidence="9">FGSC A4 / ATCC 38163 / CBS 112.46 / NRRL 194 / M139</strain>
    </source>
</reference>
<dbReference type="KEGG" id="ani:ANIA_01766"/>
<dbReference type="PANTHER" id="PTHR23501">
    <property type="entry name" value="MAJOR FACILITATOR SUPERFAMILY"/>
    <property type="match status" value="1"/>
</dbReference>
<comment type="subcellular location">
    <subcellularLocation>
        <location evidence="1">Endomembrane system</location>
        <topology evidence="1">Multi-pass membrane protein</topology>
    </subcellularLocation>
</comment>
<dbReference type="EMBL" id="BN001307">
    <property type="protein sequence ID" value="CBF85521.1"/>
    <property type="molecule type" value="Genomic_DNA"/>
</dbReference>
<evidence type="ECO:0000256" key="5">
    <source>
        <dbReference type="ARBA" id="ARBA00023136"/>
    </source>
</evidence>
<evidence type="ECO:0000313" key="8">
    <source>
        <dbReference type="EMBL" id="CBF85521.1"/>
    </source>
</evidence>
<feature type="transmembrane region" description="Helical" evidence="6">
    <location>
        <begin position="465"/>
        <end position="484"/>
    </location>
</feature>
<dbReference type="OMA" id="HKLHNNL"/>
<dbReference type="Gene3D" id="1.20.1250.20">
    <property type="entry name" value="MFS general substrate transporter like domains"/>
    <property type="match status" value="1"/>
</dbReference>
<keyword evidence="2" id="KW-0813">Transport</keyword>
<sequence length="636" mass="68454">MILMLSIPSSTIVAKFMKKAPSKYQRGCFPGRLLSGEIAFLGRIFLTSPGNVAIVQKRPNFRYWRPYAPMSFVDPSRPVRCHQLDTLTTILNLTDMSLSQSSPPTQAATARDGSISEQTPLLAGQSQPPAEEEPSTKRLLLVLCGIWVGVFLAALDITIVATLTGPISSSFNSLSLFSWLATAYLISNAACQPLSGRLTDIFGRKAGLIFSNLVFAAGNLICGLAQRQWTIILGRVIAGIGGGGLTAISTFVASDLIPLRKRGVWQGVGNICFGVGSGLGGVFGGWINDTLGWRWAFLIQIPFVLASAILVALTVKIPPKNANKDKLRRVDFLGAITLVTALVLLLLGLNTGGNQLPWTHPLILTTLPLSAVVLGAFVYIEANIASEPVIPVRLLLNRTVLSGCLTNWFTTMNVYALLFYLPILFQVQGLSATASGARLIPQAIGTSFGSLGSGALMRYSGRYKMYSHITMLLLVVSSALICTLKPDTPTALPLLYFLLGGVAYGSMLTITLVALISAVDHEHHAVITSASYAFRSTGSSIGITIGSSVFQNILRSGLWSRFGDRENAREVISRLLDSLQEIQKVPADWLPGVMDAYMVSLRATFITLLGLAVLGALVSFGMREHVLHSNMARRNE</sequence>
<feature type="transmembrane region" description="Helical" evidence="6">
    <location>
        <begin position="176"/>
        <end position="194"/>
    </location>
</feature>
<dbReference type="Proteomes" id="UP000000560">
    <property type="component" value="Chromosome VII"/>
</dbReference>
<feature type="domain" description="Major facilitator superfamily (MFS) profile" evidence="7">
    <location>
        <begin position="142"/>
        <end position="627"/>
    </location>
</feature>
<gene>
    <name evidence="8" type="ORF">ANIA_01766</name>
</gene>
<proteinExistence type="predicted"/>
<feature type="transmembrane region" description="Helical" evidence="6">
    <location>
        <begin position="206"/>
        <end position="226"/>
    </location>
</feature>
<dbReference type="HOGENOM" id="CLU_000960_22_0_1"/>
<dbReference type="Pfam" id="PF07690">
    <property type="entry name" value="MFS_1"/>
    <property type="match status" value="1"/>
</dbReference>
<dbReference type="GO" id="GO:0000329">
    <property type="term" value="C:fungal-type vacuole membrane"/>
    <property type="evidence" value="ECO:0000318"/>
    <property type="project" value="GO_Central"/>
</dbReference>
<dbReference type="PANTHER" id="PTHR23501:SF191">
    <property type="entry name" value="VACUOLAR BASIC AMINO ACID TRANSPORTER 4"/>
    <property type="match status" value="1"/>
</dbReference>